<reference evidence="2" key="1">
    <citation type="submission" date="2015-07" db="EMBL/GenBank/DDBJ databases">
        <title>Near-Complete Genome Sequence of the Cellulolytic Bacterium Bacteroides (Pseudobacteroides) cellulosolvens ATCC 35603.</title>
        <authorList>
            <person name="Dassa B."/>
            <person name="Utturkar S.M."/>
            <person name="Klingeman D.M."/>
            <person name="Hurt R.A."/>
            <person name="Keller M."/>
            <person name="Xu J."/>
            <person name="Reddy Y.H.K."/>
            <person name="Borovok I."/>
            <person name="Grinberg I.R."/>
            <person name="Lamed R."/>
            <person name="Zhivin O."/>
            <person name="Bayer E.A."/>
            <person name="Brown S.D."/>
        </authorList>
    </citation>
    <scope>NUCLEOTIDE SEQUENCE [LARGE SCALE GENOMIC DNA]</scope>
    <source>
        <strain evidence="2">DSM 2933</strain>
    </source>
</reference>
<dbReference type="Proteomes" id="UP000036923">
    <property type="component" value="Unassembled WGS sequence"/>
</dbReference>
<accession>A0A0L6JGI1</accession>
<proteinExistence type="predicted"/>
<dbReference type="STRING" id="398512.Bccel_0071"/>
<evidence type="ECO:0000313" key="1">
    <source>
        <dbReference type="EMBL" id="KNY24814.1"/>
    </source>
</evidence>
<sequence>MKGDIYPDKPTKEMKIGNTTIKIYEPQITREENIRRLKSLEDTIGRIYGCKCTLYVGGKKLP</sequence>
<evidence type="ECO:0000313" key="2">
    <source>
        <dbReference type="Proteomes" id="UP000036923"/>
    </source>
</evidence>
<comment type="caution">
    <text evidence="1">The sequence shown here is derived from an EMBL/GenBank/DDBJ whole genome shotgun (WGS) entry which is preliminary data.</text>
</comment>
<dbReference type="EMBL" id="LGTC01000001">
    <property type="protein sequence ID" value="KNY24814.1"/>
    <property type="molecule type" value="Genomic_DNA"/>
</dbReference>
<dbReference type="RefSeq" id="WP_036939368.1">
    <property type="nucleotide sequence ID" value="NZ_JQKC01000009.1"/>
</dbReference>
<name>A0A0L6JGI1_9FIRM</name>
<organism evidence="1 2">
    <name type="scientific">Pseudobacteroides cellulosolvens ATCC 35603 = DSM 2933</name>
    <dbReference type="NCBI Taxonomy" id="398512"/>
    <lineage>
        <taxon>Bacteria</taxon>
        <taxon>Bacillati</taxon>
        <taxon>Bacillota</taxon>
        <taxon>Clostridia</taxon>
        <taxon>Eubacteriales</taxon>
        <taxon>Oscillospiraceae</taxon>
        <taxon>Pseudobacteroides</taxon>
    </lineage>
</organism>
<keyword evidence="2" id="KW-1185">Reference proteome</keyword>
<gene>
    <name evidence="1" type="ORF">Bccel_0071</name>
</gene>
<dbReference type="AlphaFoldDB" id="A0A0L6JGI1"/>
<protein>
    <submittedName>
        <fullName evidence="1">Uncharacterized protein</fullName>
    </submittedName>
</protein>